<keyword evidence="4" id="KW-1185">Reference proteome</keyword>
<protein>
    <submittedName>
        <fullName evidence="3">Uncharacterized protein</fullName>
    </submittedName>
</protein>
<reference evidence="3 4" key="1">
    <citation type="journal article" date="2007" name="Science">
        <title>The Chlamydomonas genome reveals the evolution of key animal and plant functions.</title>
        <authorList>
            <person name="Merchant S.S."/>
            <person name="Prochnik S.E."/>
            <person name="Vallon O."/>
            <person name="Harris E.H."/>
            <person name="Karpowicz S.J."/>
            <person name="Witman G.B."/>
            <person name="Terry A."/>
            <person name="Salamov A."/>
            <person name="Fritz-Laylin L.K."/>
            <person name="Marechal-Drouard L."/>
            <person name="Marshall W.F."/>
            <person name="Qu L.H."/>
            <person name="Nelson D.R."/>
            <person name="Sanderfoot A.A."/>
            <person name="Spalding M.H."/>
            <person name="Kapitonov V.V."/>
            <person name="Ren Q."/>
            <person name="Ferris P."/>
            <person name="Lindquist E."/>
            <person name="Shapiro H."/>
            <person name="Lucas S.M."/>
            <person name="Grimwood J."/>
            <person name="Schmutz J."/>
            <person name="Cardol P."/>
            <person name="Cerutti H."/>
            <person name="Chanfreau G."/>
            <person name="Chen C.L."/>
            <person name="Cognat V."/>
            <person name="Croft M.T."/>
            <person name="Dent R."/>
            <person name="Dutcher S."/>
            <person name="Fernandez E."/>
            <person name="Fukuzawa H."/>
            <person name="Gonzalez-Ballester D."/>
            <person name="Gonzalez-Halphen D."/>
            <person name="Hallmann A."/>
            <person name="Hanikenne M."/>
            <person name="Hippler M."/>
            <person name="Inwood W."/>
            <person name="Jabbari K."/>
            <person name="Kalanon M."/>
            <person name="Kuras R."/>
            <person name="Lefebvre P.A."/>
            <person name="Lemaire S.D."/>
            <person name="Lobanov A.V."/>
            <person name="Lohr M."/>
            <person name="Manuell A."/>
            <person name="Meier I."/>
            <person name="Mets L."/>
            <person name="Mittag M."/>
            <person name="Mittelmeier T."/>
            <person name="Moroney J.V."/>
            <person name="Moseley J."/>
            <person name="Napoli C."/>
            <person name="Nedelcu A.M."/>
            <person name="Niyogi K."/>
            <person name="Novoselov S.V."/>
            <person name="Paulsen I.T."/>
            <person name="Pazour G."/>
            <person name="Purton S."/>
            <person name="Ral J.P."/>
            <person name="Riano-Pachon D.M."/>
            <person name="Riekhof W."/>
            <person name="Rymarquis L."/>
            <person name="Schroda M."/>
            <person name="Stern D."/>
            <person name="Umen J."/>
            <person name="Willows R."/>
            <person name="Wilson N."/>
            <person name="Zimmer S.L."/>
            <person name="Allmer J."/>
            <person name="Balk J."/>
            <person name="Bisova K."/>
            <person name="Chen C.J."/>
            <person name="Elias M."/>
            <person name="Gendler K."/>
            <person name="Hauser C."/>
            <person name="Lamb M.R."/>
            <person name="Ledford H."/>
            <person name="Long J.C."/>
            <person name="Minagawa J."/>
            <person name="Page M.D."/>
            <person name="Pan J."/>
            <person name="Pootakham W."/>
            <person name="Roje S."/>
            <person name="Rose A."/>
            <person name="Stahlberg E."/>
            <person name="Terauchi A.M."/>
            <person name="Yang P."/>
            <person name="Ball S."/>
            <person name="Bowler C."/>
            <person name="Dieckmann C.L."/>
            <person name="Gladyshev V.N."/>
            <person name="Green P."/>
            <person name="Jorgensen R."/>
            <person name="Mayfield S."/>
            <person name="Mueller-Roeber B."/>
            <person name="Rajamani S."/>
            <person name="Sayre R.T."/>
            <person name="Brokstein P."/>
            <person name="Dubchak I."/>
            <person name="Goodstein D."/>
            <person name="Hornick L."/>
            <person name="Huang Y.W."/>
            <person name="Jhaveri J."/>
            <person name="Luo Y."/>
            <person name="Martinez D."/>
            <person name="Ngau W.C."/>
            <person name="Otillar B."/>
            <person name="Poliakov A."/>
            <person name="Porter A."/>
            <person name="Szajkowski L."/>
            <person name="Werner G."/>
            <person name="Zhou K."/>
            <person name="Grigoriev I.V."/>
            <person name="Rokhsar D.S."/>
            <person name="Grossman A.R."/>
        </authorList>
    </citation>
    <scope>NUCLEOTIDE SEQUENCE [LARGE SCALE GENOMIC DNA]</scope>
    <source>
        <strain evidence="4">CC-503</strain>
    </source>
</reference>
<keyword evidence="2" id="KW-0812">Transmembrane</keyword>
<dbReference type="InParanoid" id="A0A2K3DC19"/>
<dbReference type="Gramene" id="PNW78077">
    <property type="protein sequence ID" value="PNW78077"/>
    <property type="gene ID" value="CHLRE_10g463400v5"/>
</dbReference>
<feature type="compositionally biased region" description="Pro residues" evidence="1">
    <location>
        <begin position="66"/>
        <end position="75"/>
    </location>
</feature>
<keyword evidence="2" id="KW-1133">Transmembrane helix</keyword>
<evidence type="ECO:0000313" key="3">
    <source>
        <dbReference type="EMBL" id="PNW78077.1"/>
    </source>
</evidence>
<dbReference type="RefSeq" id="XP_001698612.2">
    <property type="nucleotide sequence ID" value="XM_001698560.2"/>
</dbReference>
<feature type="compositionally biased region" description="Low complexity" evidence="1">
    <location>
        <begin position="230"/>
        <end position="260"/>
    </location>
</feature>
<keyword evidence="2" id="KW-0472">Membrane</keyword>
<accession>A0A2K3DC19</accession>
<name>A0A2K3DC19_CHLRE</name>
<feature type="region of interest" description="Disordered" evidence="1">
    <location>
        <begin position="189"/>
        <end position="260"/>
    </location>
</feature>
<evidence type="ECO:0000256" key="2">
    <source>
        <dbReference type="SAM" id="Phobius"/>
    </source>
</evidence>
<dbReference type="KEGG" id="cre:CHLRE_10g463400v5"/>
<evidence type="ECO:0000313" key="4">
    <source>
        <dbReference type="Proteomes" id="UP000006906"/>
    </source>
</evidence>
<evidence type="ECO:0000256" key="1">
    <source>
        <dbReference type="SAM" id="MobiDB-lite"/>
    </source>
</evidence>
<dbReference type="OrthoDB" id="10567812at2759"/>
<dbReference type="Proteomes" id="UP000006906">
    <property type="component" value="Chromosome 10"/>
</dbReference>
<gene>
    <name evidence="3" type="ORF">CHLRE_10g463400v5</name>
</gene>
<dbReference type="EMBL" id="CM008971">
    <property type="protein sequence ID" value="PNW78077.1"/>
    <property type="molecule type" value="Genomic_DNA"/>
</dbReference>
<feature type="region of interest" description="Disordered" evidence="1">
    <location>
        <begin position="48"/>
        <end position="83"/>
    </location>
</feature>
<feature type="transmembrane region" description="Helical" evidence="2">
    <location>
        <begin position="99"/>
        <end position="120"/>
    </location>
</feature>
<sequence length="260" mass="26346">MLLSCGQACASGETRGVPGSWVRRRLRGGRALAQLPGLAGVNGFEQQVSGATPTDADPQQQRLGLVPPPPPPPPTGNGKSNSTHMITSGRIDTVTTTELVGMAIAGFAAGLVGIALALWVRRLECTRTLLSASKSWKVILSRQLSSSGSLEERPAAATTAPAAVAPAAPAPAAVPATAVRRATDVVMGADQRSSPAQQLLPRPAGPPAVPAQHGVPLPPVGQVARRDGQRAQQVQQPQGLSRPSPAAVVIGAAPGANAST</sequence>
<organism evidence="3 4">
    <name type="scientific">Chlamydomonas reinhardtii</name>
    <name type="common">Chlamydomonas smithii</name>
    <dbReference type="NCBI Taxonomy" id="3055"/>
    <lineage>
        <taxon>Eukaryota</taxon>
        <taxon>Viridiplantae</taxon>
        <taxon>Chlorophyta</taxon>
        <taxon>core chlorophytes</taxon>
        <taxon>Chlorophyceae</taxon>
        <taxon>CS clade</taxon>
        <taxon>Chlamydomonadales</taxon>
        <taxon>Chlamydomonadaceae</taxon>
        <taxon>Chlamydomonas</taxon>
    </lineage>
</organism>
<dbReference type="AlphaFoldDB" id="A0A2K3DC19"/>
<proteinExistence type="predicted"/>
<feature type="compositionally biased region" description="Polar residues" evidence="1">
    <location>
        <begin position="48"/>
        <end position="62"/>
    </location>
</feature>
<dbReference type="PaxDb" id="3055-EDP08105"/>
<dbReference type="GeneID" id="5723986"/>